<dbReference type="GO" id="GO:1990904">
    <property type="term" value="C:ribonucleoprotein complex"/>
    <property type="evidence" value="ECO:0007669"/>
    <property type="project" value="UniProtKB-KW"/>
</dbReference>
<proteinExistence type="inferred from homology"/>
<dbReference type="AlphaFoldDB" id="A0A914W918"/>
<dbReference type="PROSITE" id="PS01107">
    <property type="entry name" value="RIBOSOMAL_L27E"/>
    <property type="match status" value="1"/>
</dbReference>
<name>A0A914W918_9BILA</name>
<evidence type="ECO:0000256" key="2">
    <source>
        <dbReference type="ARBA" id="ARBA00022980"/>
    </source>
</evidence>
<organism evidence="6 7">
    <name type="scientific">Plectus sambesii</name>
    <dbReference type="NCBI Taxonomy" id="2011161"/>
    <lineage>
        <taxon>Eukaryota</taxon>
        <taxon>Metazoa</taxon>
        <taxon>Ecdysozoa</taxon>
        <taxon>Nematoda</taxon>
        <taxon>Chromadorea</taxon>
        <taxon>Plectida</taxon>
        <taxon>Plectina</taxon>
        <taxon>Plectoidea</taxon>
        <taxon>Plectidae</taxon>
        <taxon>Plectus</taxon>
    </lineage>
</organism>
<dbReference type="PANTHER" id="PTHR10497">
    <property type="entry name" value="60S RIBOSOMAL PROTEIN L27"/>
    <property type="match status" value="1"/>
</dbReference>
<dbReference type="InterPro" id="IPR038655">
    <property type="entry name" value="Ribosomal_eL27_sf"/>
</dbReference>
<protein>
    <recommendedName>
        <fullName evidence="4">60S ribosomal protein L27</fullName>
    </recommendedName>
</protein>
<dbReference type="Pfam" id="PF01777">
    <property type="entry name" value="Ribosomal_L27e"/>
    <property type="match status" value="1"/>
</dbReference>
<dbReference type="InterPro" id="IPR001141">
    <property type="entry name" value="Ribosomal_eL27"/>
</dbReference>
<dbReference type="GO" id="GO:0006412">
    <property type="term" value="P:translation"/>
    <property type="evidence" value="ECO:0007669"/>
    <property type="project" value="InterPro"/>
</dbReference>
<dbReference type="GO" id="GO:0003735">
    <property type="term" value="F:structural constituent of ribosome"/>
    <property type="evidence" value="ECO:0007669"/>
    <property type="project" value="InterPro"/>
</dbReference>
<dbReference type="InterPro" id="IPR018262">
    <property type="entry name" value="Ribosomal_eL27_CS"/>
</dbReference>
<dbReference type="Proteomes" id="UP000887566">
    <property type="component" value="Unplaced"/>
</dbReference>
<evidence type="ECO:0000313" key="6">
    <source>
        <dbReference type="Proteomes" id="UP000887566"/>
    </source>
</evidence>
<reference evidence="7" key="1">
    <citation type="submission" date="2022-11" db="UniProtKB">
        <authorList>
            <consortium name="WormBaseParasite"/>
        </authorList>
    </citation>
    <scope>IDENTIFICATION</scope>
</reference>
<dbReference type="Gene3D" id="2.30.30.770">
    <property type="match status" value="1"/>
</dbReference>
<comment type="similarity">
    <text evidence="1 4">Belongs to the eukaryotic ribosomal protein eL27 family.</text>
</comment>
<dbReference type="CDD" id="cd06090">
    <property type="entry name" value="KOW_RPL27"/>
    <property type="match status" value="1"/>
</dbReference>
<dbReference type="GO" id="GO:0005840">
    <property type="term" value="C:ribosome"/>
    <property type="evidence" value="ECO:0007669"/>
    <property type="project" value="UniProtKB-KW"/>
</dbReference>
<dbReference type="SUPFAM" id="SSF50104">
    <property type="entry name" value="Translation proteins SH3-like domain"/>
    <property type="match status" value="1"/>
</dbReference>
<dbReference type="SMART" id="SM00739">
    <property type="entry name" value="KOW"/>
    <property type="match status" value="1"/>
</dbReference>
<dbReference type="InterPro" id="IPR005824">
    <property type="entry name" value="KOW"/>
</dbReference>
<keyword evidence="2 4" id="KW-0689">Ribosomal protein</keyword>
<evidence type="ECO:0000256" key="1">
    <source>
        <dbReference type="ARBA" id="ARBA00009124"/>
    </source>
</evidence>
<sequence length="136" mass="15583">MGKIMKAGKVVLILQGKFAGRKAVVVKNYDDGATDRAYSHALVAGIDKYPRKVIKSMGKKKQVNRNKIRPFVKVYNYTHLLPTRYSVDIALDKAAVNKDSLKDASKKRKAARDVKAKFEERYKTGKNKWFFTKLRF</sequence>
<dbReference type="FunFam" id="2.30.30.770:FF:000001">
    <property type="entry name" value="60S ribosomal protein L27"/>
    <property type="match status" value="1"/>
</dbReference>
<dbReference type="InterPro" id="IPR041991">
    <property type="entry name" value="Ribosomal_eL27_KOW"/>
</dbReference>
<dbReference type="Pfam" id="PF00467">
    <property type="entry name" value="KOW"/>
    <property type="match status" value="1"/>
</dbReference>
<dbReference type="WBParaSite" id="PSAMB.scaffold3496size18042.g21631.t1">
    <property type="protein sequence ID" value="PSAMB.scaffold3496size18042.g21631.t1"/>
    <property type="gene ID" value="PSAMB.scaffold3496size18042.g21631"/>
</dbReference>
<evidence type="ECO:0000259" key="5">
    <source>
        <dbReference type="SMART" id="SM00739"/>
    </source>
</evidence>
<keyword evidence="3 4" id="KW-0687">Ribonucleoprotein</keyword>
<keyword evidence="6" id="KW-1185">Reference proteome</keyword>
<dbReference type="InterPro" id="IPR008991">
    <property type="entry name" value="Translation_prot_SH3-like_sf"/>
</dbReference>
<evidence type="ECO:0000256" key="3">
    <source>
        <dbReference type="ARBA" id="ARBA00023274"/>
    </source>
</evidence>
<feature type="domain" description="KOW" evidence="5">
    <location>
        <begin position="4"/>
        <end position="31"/>
    </location>
</feature>
<accession>A0A914W918</accession>
<evidence type="ECO:0000256" key="4">
    <source>
        <dbReference type="RuleBase" id="RU000575"/>
    </source>
</evidence>
<evidence type="ECO:0000313" key="7">
    <source>
        <dbReference type="WBParaSite" id="PSAMB.scaffold3496size18042.g21631.t1"/>
    </source>
</evidence>